<evidence type="ECO:0000259" key="8">
    <source>
        <dbReference type="PROSITE" id="PS50941"/>
    </source>
</evidence>
<evidence type="ECO:0000256" key="5">
    <source>
        <dbReference type="PIRSR" id="PIRSR001060-2"/>
    </source>
</evidence>
<name>A0A087H0M4_ARAAL</name>
<feature type="disulfide bond" evidence="5 6">
    <location>
        <begin position="44"/>
        <end position="58"/>
    </location>
</feature>
<gene>
    <name evidence="9" type="ordered locus">AALP_Aa4g022700</name>
</gene>
<keyword evidence="3 5" id="KW-1015">Disulfide bond</keyword>
<feature type="signal peptide" evidence="7">
    <location>
        <begin position="1"/>
        <end position="34"/>
    </location>
</feature>
<dbReference type="InterPro" id="IPR023346">
    <property type="entry name" value="Lysozyme-like_dom_sf"/>
</dbReference>
<dbReference type="PROSITE" id="PS00026">
    <property type="entry name" value="CHIT_BIND_I_1"/>
    <property type="match status" value="1"/>
</dbReference>
<dbReference type="InterPro" id="IPR001002">
    <property type="entry name" value="Chitin-bd_1"/>
</dbReference>
<comment type="caution">
    <text evidence="6">Lacks conserved residue(s) required for the propagation of feature annotation.</text>
</comment>
<dbReference type="GO" id="GO:0004568">
    <property type="term" value="F:chitinase activity"/>
    <property type="evidence" value="ECO:0007669"/>
    <property type="project" value="InterPro"/>
</dbReference>
<dbReference type="GO" id="GO:0006032">
    <property type="term" value="P:chitin catabolic process"/>
    <property type="evidence" value="ECO:0007669"/>
    <property type="project" value="InterPro"/>
</dbReference>
<dbReference type="SMART" id="SM00270">
    <property type="entry name" value="ChtBD1"/>
    <property type="match status" value="1"/>
</dbReference>
<evidence type="ECO:0000256" key="2">
    <source>
        <dbReference type="ARBA" id="ARBA00022669"/>
    </source>
</evidence>
<evidence type="ECO:0000256" key="1">
    <source>
        <dbReference type="ARBA" id="ARBA00009373"/>
    </source>
</evidence>
<dbReference type="eggNOG" id="KOG4742">
    <property type="taxonomic scope" value="Eukaryota"/>
</dbReference>
<evidence type="ECO:0000256" key="7">
    <source>
        <dbReference type="SAM" id="SignalP"/>
    </source>
</evidence>
<feature type="domain" description="Chitin-binding type-1" evidence="8">
    <location>
        <begin position="34"/>
        <end position="69"/>
    </location>
</feature>
<keyword evidence="7" id="KW-0732">Signal</keyword>
<sequence>MANYAKTTKRKNTLALFLTTLLVLILTVSKPVTSQNCGCAPDFCCSEYGYCGQTDDYCGNGCRGGPCRVGGNGGGGGGDAVSLEGTVTPGFFNSILSQARDNCVGKGFYSHNAFIAAANSYPSFGSSISKREIAAFFAHVTHETEFMCYIEEIDGPAKAGDYCDKENTNFPCAQGKAYYNYGPCGRDLNENLLAFPEKVAQDPVLAFKAAFWFWTTNVRGKFNQGFGATIILVEVWPKSEVASDFGSPRFYNRDLI</sequence>
<dbReference type="CDD" id="cd00035">
    <property type="entry name" value="ChtBD1"/>
    <property type="match status" value="1"/>
</dbReference>
<dbReference type="SUPFAM" id="SSF53955">
    <property type="entry name" value="Lysozyme-like"/>
    <property type="match status" value="1"/>
</dbReference>
<reference evidence="10" key="1">
    <citation type="journal article" date="2015" name="Nat. Plants">
        <title>Genome expansion of Arabis alpina linked with retrotransposition and reduced symmetric DNA methylation.</title>
        <authorList>
            <person name="Willing E.M."/>
            <person name="Rawat V."/>
            <person name="Mandakova T."/>
            <person name="Maumus F."/>
            <person name="James G.V."/>
            <person name="Nordstroem K.J."/>
            <person name="Becker C."/>
            <person name="Warthmann N."/>
            <person name="Chica C."/>
            <person name="Szarzynska B."/>
            <person name="Zytnicki M."/>
            <person name="Albani M.C."/>
            <person name="Kiefer C."/>
            <person name="Bergonzi S."/>
            <person name="Castaings L."/>
            <person name="Mateos J.L."/>
            <person name="Berns M.C."/>
            <person name="Bujdoso N."/>
            <person name="Piofczyk T."/>
            <person name="de Lorenzo L."/>
            <person name="Barrero-Sicilia C."/>
            <person name="Mateos I."/>
            <person name="Piednoel M."/>
            <person name="Hagmann J."/>
            <person name="Chen-Min-Tao R."/>
            <person name="Iglesias-Fernandez R."/>
            <person name="Schuster S.C."/>
            <person name="Alonso-Blanco C."/>
            <person name="Roudier F."/>
            <person name="Carbonero P."/>
            <person name="Paz-Ares J."/>
            <person name="Davis S.J."/>
            <person name="Pecinka A."/>
            <person name="Quesneville H."/>
            <person name="Colot V."/>
            <person name="Lysak M.A."/>
            <person name="Weigel D."/>
            <person name="Coupland G."/>
            <person name="Schneeberger K."/>
        </authorList>
    </citation>
    <scope>NUCLEOTIDE SEQUENCE [LARGE SCALE GENOMIC DNA]</scope>
    <source>
        <strain evidence="10">cv. Pajares</strain>
    </source>
</reference>
<dbReference type="GO" id="GO:0005975">
    <property type="term" value="P:carbohydrate metabolic process"/>
    <property type="evidence" value="ECO:0007669"/>
    <property type="project" value="InterPro"/>
</dbReference>
<dbReference type="PANTHER" id="PTHR22595">
    <property type="entry name" value="CHITINASE-RELATED"/>
    <property type="match status" value="1"/>
</dbReference>
<dbReference type="GO" id="GO:0008061">
    <property type="term" value="F:chitin binding"/>
    <property type="evidence" value="ECO:0007669"/>
    <property type="project" value="UniProtKB-UniRule"/>
</dbReference>
<dbReference type="OMA" id="CGNTDEQ"/>
<dbReference type="Proteomes" id="UP000029120">
    <property type="component" value="Chromosome 4"/>
</dbReference>
<organism evidence="9 10">
    <name type="scientific">Arabis alpina</name>
    <name type="common">Alpine rock-cress</name>
    <dbReference type="NCBI Taxonomy" id="50452"/>
    <lineage>
        <taxon>Eukaryota</taxon>
        <taxon>Viridiplantae</taxon>
        <taxon>Streptophyta</taxon>
        <taxon>Embryophyta</taxon>
        <taxon>Tracheophyta</taxon>
        <taxon>Spermatophyta</taxon>
        <taxon>Magnoliopsida</taxon>
        <taxon>eudicotyledons</taxon>
        <taxon>Gunneridae</taxon>
        <taxon>Pentapetalae</taxon>
        <taxon>rosids</taxon>
        <taxon>malvids</taxon>
        <taxon>Brassicales</taxon>
        <taxon>Brassicaceae</taxon>
        <taxon>Arabideae</taxon>
        <taxon>Arabis</taxon>
    </lineage>
</organism>
<dbReference type="Gene3D" id="1.10.530.10">
    <property type="match status" value="1"/>
</dbReference>
<evidence type="ECO:0000313" key="10">
    <source>
        <dbReference type="Proteomes" id="UP000029120"/>
    </source>
</evidence>
<keyword evidence="2 6" id="KW-0147">Chitin-binding</keyword>
<dbReference type="InterPro" id="IPR018371">
    <property type="entry name" value="Chitin-binding_1_CS"/>
</dbReference>
<dbReference type="InterPro" id="IPR036861">
    <property type="entry name" value="Endochitinase-like_sf"/>
</dbReference>
<feature type="disulfide bond" evidence="5">
    <location>
        <begin position="103"/>
        <end position="148"/>
    </location>
</feature>
<evidence type="ECO:0000313" key="9">
    <source>
        <dbReference type="EMBL" id="KFK35676.1"/>
    </source>
</evidence>
<dbReference type="GO" id="GO:0016998">
    <property type="term" value="P:cell wall macromolecule catabolic process"/>
    <property type="evidence" value="ECO:0007669"/>
    <property type="project" value="InterPro"/>
</dbReference>
<dbReference type="PANTHER" id="PTHR22595:SF168">
    <property type="entry name" value="CHITIN-BINDING TYPE-1 DOMAIN-CONTAINING PROTEIN"/>
    <property type="match status" value="1"/>
</dbReference>
<dbReference type="AlphaFoldDB" id="A0A087H0M4"/>
<dbReference type="CDD" id="cd00325">
    <property type="entry name" value="chitinase_GH19"/>
    <property type="match status" value="1"/>
</dbReference>
<dbReference type="InterPro" id="IPR000726">
    <property type="entry name" value="Glyco_hydro_19_cat"/>
</dbReference>
<accession>A0A087H0M4</accession>
<keyword evidence="10" id="KW-1185">Reference proteome</keyword>
<dbReference type="OrthoDB" id="5985073at2759"/>
<comment type="similarity">
    <text evidence="1">Belongs to the glycosyl hydrolase 19 family. Chitinase class I subfamily.</text>
</comment>
<dbReference type="SUPFAM" id="SSF57016">
    <property type="entry name" value="Plant lectins/antimicrobial peptides"/>
    <property type="match status" value="1"/>
</dbReference>
<protein>
    <recommendedName>
        <fullName evidence="8">Chitin-binding type-1 domain-containing protein</fullName>
    </recommendedName>
</protein>
<feature type="disulfide bond" evidence="5">
    <location>
        <begin position="163"/>
        <end position="172"/>
    </location>
</feature>
<proteinExistence type="inferred from homology"/>
<dbReference type="EMBL" id="CM002872">
    <property type="protein sequence ID" value="KFK35676.1"/>
    <property type="molecule type" value="Genomic_DNA"/>
</dbReference>
<feature type="chain" id="PRO_5001822828" description="Chitin-binding type-1 domain-containing protein" evidence="7">
    <location>
        <begin position="35"/>
        <end position="256"/>
    </location>
</feature>
<dbReference type="PIRSF" id="PIRSF001060">
    <property type="entry name" value="Endochitinase"/>
    <property type="match status" value="1"/>
</dbReference>
<dbReference type="InterPro" id="IPR016283">
    <property type="entry name" value="Glyco_hydro_19"/>
</dbReference>
<dbReference type="Gene3D" id="3.30.20.10">
    <property type="entry name" value="Endochitinase, domain 2"/>
    <property type="match status" value="1"/>
</dbReference>
<dbReference type="Pfam" id="PF00182">
    <property type="entry name" value="Glyco_hydro_19"/>
    <property type="match status" value="1"/>
</dbReference>
<feature type="active site" description="Proton donor" evidence="4">
    <location>
        <position position="143"/>
    </location>
</feature>
<dbReference type="Gene3D" id="3.30.60.10">
    <property type="entry name" value="Endochitinase-like"/>
    <property type="match status" value="1"/>
</dbReference>
<dbReference type="PROSITE" id="PS00773">
    <property type="entry name" value="CHITINASE_19_1"/>
    <property type="match status" value="1"/>
</dbReference>
<dbReference type="PROSITE" id="PS50941">
    <property type="entry name" value="CHIT_BIND_I_2"/>
    <property type="match status" value="1"/>
</dbReference>
<evidence type="ECO:0000256" key="3">
    <source>
        <dbReference type="ARBA" id="ARBA00023157"/>
    </source>
</evidence>
<evidence type="ECO:0000256" key="4">
    <source>
        <dbReference type="PIRSR" id="PIRSR001060-1"/>
    </source>
</evidence>
<dbReference type="Gramene" id="KFK35676">
    <property type="protein sequence ID" value="KFK35676"/>
    <property type="gene ID" value="AALP_AA4G022700"/>
</dbReference>
<evidence type="ECO:0000256" key="6">
    <source>
        <dbReference type="PROSITE-ProRule" id="PRU00261"/>
    </source>
</evidence>
<feature type="disulfide bond" evidence="5 6">
    <location>
        <begin position="39"/>
        <end position="51"/>
    </location>
</feature>